<dbReference type="Proteomes" id="UP001303473">
    <property type="component" value="Unassembled WGS sequence"/>
</dbReference>
<keyword evidence="2" id="KW-1133">Transmembrane helix</keyword>
<sequence>MGWTTSFIRDDRVVLASLGIGVVSLVYFMQTILEHYRDKAEIKPVQPKTQYITQETEDSIQLSTLETLLGHYNYGIREVAAKIICERAAHDDSVIETLLWGITRPDYDERMKNLRALAMIMDNYTISKLDTRKGYSALVRSLELSLDPEEETLDDEDWDEEPLRDWTEKTCLVFIKTLIDRRGNGNPIGLEKLVKAGFVQKWVAKQNWGSSVEQRQQNFAKYMHNRHNRIKEILVRVRATLPGHLELEKAGLVRETFEEDHDNDVSLSSDFIGQMLSGIHYLGGDDIGARLEARTSTMEQSLEELRLRQRHREAMVLNDGNHPLNSGDIIQRDYGGPPPADLVGPEAQGE</sequence>
<evidence type="ECO:0000256" key="1">
    <source>
        <dbReference type="SAM" id="MobiDB-lite"/>
    </source>
</evidence>
<name>A0AAN6S685_9PEZI</name>
<dbReference type="AlphaFoldDB" id="A0AAN6S685"/>
<keyword evidence="4" id="KW-1185">Reference proteome</keyword>
<reference evidence="4" key="1">
    <citation type="journal article" date="2023" name="Mol. Phylogenet. Evol.">
        <title>Genome-scale phylogeny and comparative genomics of the fungal order Sordariales.</title>
        <authorList>
            <person name="Hensen N."/>
            <person name="Bonometti L."/>
            <person name="Westerberg I."/>
            <person name="Brannstrom I.O."/>
            <person name="Guillou S."/>
            <person name="Cros-Aarteil S."/>
            <person name="Calhoun S."/>
            <person name="Haridas S."/>
            <person name="Kuo A."/>
            <person name="Mondo S."/>
            <person name="Pangilinan J."/>
            <person name="Riley R."/>
            <person name="LaButti K."/>
            <person name="Andreopoulos B."/>
            <person name="Lipzen A."/>
            <person name="Chen C."/>
            <person name="Yan M."/>
            <person name="Daum C."/>
            <person name="Ng V."/>
            <person name="Clum A."/>
            <person name="Steindorff A."/>
            <person name="Ohm R.A."/>
            <person name="Martin F."/>
            <person name="Silar P."/>
            <person name="Natvig D.O."/>
            <person name="Lalanne C."/>
            <person name="Gautier V."/>
            <person name="Ament-Velasquez S.L."/>
            <person name="Kruys A."/>
            <person name="Hutchinson M.I."/>
            <person name="Powell A.J."/>
            <person name="Barry K."/>
            <person name="Miller A.N."/>
            <person name="Grigoriev I.V."/>
            <person name="Debuchy R."/>
            <person name="Gladieux P."/>
            <person name="Hiltunen Thoren M."/>
            <person name="Johannesson H."/>
        </authorList>
    </citation>
    <scope>NUCLEOTIDE SEQUENCE [LARGE SCALE GENOMIC DNA]</scope>
    <source>
        <strain evidence="4">CBS 340.73</strain>
    </source>
</reference>
<organism evidence="3 4">
    <name type="scientific">Diplogelasinospora grovesii</name>
    <dbReference type="NCBI Taxonomy" id="303347"/>
    <lineage>
        <taxon>Eukaryota</taxon>
        <taxon>Fungi</taxon>
        <taxon>Dikarya</taxon>
        <taxon>Ascomycota</taxon>
        <taxon>Pezizomycotina</taxon>
        <taxon>Sordariomycetes</taxon>
        <taxon>Sordariomycetidae</taxon>
        <taxon>Sordariales</taxon>
        <taxon>Diplogelasinosporaceae</taxon>
        <taxon>Diplogelasinospora</taxon>
    </lineage>
</organism>
<feature type="region of interest" description="Disordered" evidence="1">
    <location>
        <begin position="318"/>
        <end position="350"/>
    </location>
</feature>
<proteinExistence type="predicted"/>
<evidence type="ECO:0008006" key="5">
    <source>
        <dbReference type="Google" id="ProtNLM"/>
    </source>
</evidence>
<feature type="transmembrane region" description="Helical" evidence="2">
    <location>
        <begin position="12"/>
        <end position="33"/>
    </location>
</feature>
<evidence type="ECO:0000313" key="4">
    <source>
        <dbReference type="Proteomes" id="UP001303473"/>
    </source>
</evidence>
<accession>A0AAN6S685</accession>
<keyword evidence="2" id="KW-0472">Membrane</keyword>
<dbReference type="InterPro" id="IPR016024">
    <property type="entry name" value="ARM-type_fold"/>
</dbReference>
<dbReference type="EMBL" id="MU853782">
    <property type="protein sequence ID" value="KAK3941553.1"/>
    <property type="molecule type" value="Genomic_DNA"/>
</dbReference>
<protein>
    <recommendedName>
        <fullName evidence="5">Cytoskeleton-associated protein</fullName>
    </recommendedName>
</protein>
<keyword evidence="2" id="KW-0812">Transmembrane</keyword>
<dbReference type="SUPFAM" id="SSF48371">
    <property type="entry name" value="ARM repeat"/>
    <property type="match status" value="1"/>
</dbReference>
<gene>
    <name evidence="3" type="ORF">QBC46DRAFT_382484</name>
</gene>
<evidence type="ECO:0000256" key="2">
    <source>
        <dbReference type="SAM" id="Phobius"/>
    </source>
</evidence>
<comment type="caution">
    <text evidence="3">The sequence shown here is derived from an EMBL/GenBank/DDBJ whole genome shotgun (WGS) entry which is preliminary data.</text>
</comment>
<evidence type="ECO:0000313" key="3">
    <source>
        <dbReference type="EMBL" id="KAK3941553.1"/>
    </source>
</evidence>